<keyword evidence="3" id="KW-1185">Reference proteome</keyword>
<comment type="caution">
    <text evidence="2">The sequence shown here is derived from an EMBL/GenBank/DDBJ whole genome shotgun (WGS) entry which is preliminary data.</text>
</comment>
<dbReference type="Proteomes" id="UP001172082">
    <property type="component" value="Unassembled WGS sequence"/>
</dbReference>
<evidence type="ECO:0000313" key="2">
    <source>
        <dbReference type="EMBL" id="MDN5202666.1"/>
    </source>
</evidence>
<dbReference type="RefSeq" id="WP_346752688.1">
    <property type="nucleotide sequence ID" value="NZ_JAUJEA010000005.1"/>
</dbReference>
<name>A0ABT8KPK5_9BACT</name>
<reference evidence="2" key="1">
    <citation type="submission" date="2023-06" db="EMBL/GenBank/DDBJ databases">
        <title>Genomic of Parafulvivirga corallium.</title>
        <authorList>
            <person name="Wang G."/>
        </authorList>
    </citation>
    <scope>NUCLEOTIDE SEQUENCE</scope>
    <source>
        <strain evidence="2">BMA10</strain>
    </source>
</reference>
<evidence type="ECO:0000259" key="1">
    <source>
        <dbReference type="Pfam" id="PF08818"/>
    </source>
</evidence>
<dbReference type="Pfam" id="PF08818">
    <property type="entry name" value="DUF1801"/>
    <property type="match status" value="1"/>
</dbReference>
<dbReference type="InterPro" id="IPR014922">
    <property type="entry name" value="YdhG-like"/>
</dbReference>
<evidence type="ECO:0000313" key="3">
    <source>
        <dbReference type="Proteomes" id="UP001172082"/>
    </source>
</evidence>
<accession>A0ABT8KPK5</accession>
<feature type="domain" description="YdhG-like" evidence="1">
    <location>
        <begin position="32"/>
        <end position="129"/>
    </location>
</feature>
<sequence length="138" mass="16000">MAEAKTKPTDKDVVNFINAVPNETRRKDGFFILDLMKKITKLEPVMWGPSIIGFGFYHYKYKSGHEGDSALMAFSPRKQNLVLYVLTNFENQEELLQRLGKHKTGKICLYINKLSDVNIEVLEEIINKAWDKVKHKIQ</sequence>
<dbReference type="EMBL" id="JAUJEA010000005">
    <property type="protein sequence ID" value="MDN5202666.1"/>
    <property type="molecule type" value="Genomic_DNA"/>
</dbReference>
<organism evidence="2 3">
    <name type="scientific">Splendidivirga corallicola</name>
    <dbReference type="NCBI Taxonomy" id="3051826"/>
    <lineage>
        <taxon>Bacteria</taxon>
        <taxon>Pseudomonadati</taxon>
        <taxon>Bacteroidota</taxon>
        <taxon>Cytophagia</taxon>
        <taxon>Cytophagales</taxon>
        <taxon>Splendidivirgaceae</taxon>
        <taxon>Splendidivirga</taxon>
    </lineage>
</organism>
<gene>
    <name evidence="2" type="ORF">QQ008_14855</name>
</gene>
<protein>
    <submittedName>
        <fullName evidence="2">DUF1801 domain-containing protein</fullName>
    </submittedName>
</protein>
<proteinExistence type="predicted"/>